<dbReference type="OrthoDB" id="9810906at2"/>
<evidence type="ECO:0000256" key="1">
    <source>
        <dbReference type="ARBA" id="ARBA00005662"/>
    </source>
</evidence>
<dbReference type="KEGG" id="spoa:EQM13_13970"/>
<evidence type="ECO:0000313" key="4">
    <source>
        <dbReference type="Proteomes" id="UP000287969"/>
    </source>
</evidence>
<dbReference type="AlphaFoldDB" id="A0A410QF00"/>
<evidence type="ECO:0000259" key="2">
    <source>
        <dbReference type="SMART" id="SM00854"/>
    </source>
</evidence>
<keyword evidence="4" id="KW-1185">Reference proteome</keyword>
<name>A0A410QF00_9FIRM</name>
<dbReference type="InterPro" id="IPR029052">
    <property type="entry name" value="Metallo-depent_PP-like"/>
</dbReference>
<dbReference type="CDD" id="cd07381">
    <property type="entry name" value="MPP_CapA"/>
    <property type="match status" value="1"/>
</dbReference>
<sequence length="401" mass="46319">MKKWRNRFIIFVCLIAAVFCGVYTVYRVRQEKMETSSIYEDKSEELTAVQQEEVYSELKEATILAAGDIMFHEPQIRAAYNEGNDTYDFKDTFKWVKPYISSSDLSIANLETVTAGKQYGYKGYPNFNSPEEVIEALKYAEFDVLSTANNHSLDQGKNGIISTIDNIEKYGLKNFGTYKTPNHSVLIENVNNINIALLSYTYGCNGMEQTLSSEELGYMINLIDEEKIRSDIEEAKKQKADLIVVFIHWGNEYQRSPNENQISLGEKMVKWGANIVFGSHPHVVQGSQIIKKDGKNNFIIYSLGNFLSNQRLETVDNKYTEDGVMVQIQVEKNYERDETIIKNITYIPTWVRKYKDGNKLKYEIIPVKEFLDNKEEQGLLTTKEYTRIEDSYKDTMDKMIK</sequence>
<dbReference type="RefSeq" id="WP_114218464.1">
    <property type="nucleotide sequence ID" value="NZ_CP035282.1"/>
</dbReference>
<comment type="similarity">
    <text evidence="1">Belongs to the CapA family.</text>
</comment>
<dbReference type="Proteomes" id="UP000287969">
    <property type="component" value="Chromosome"/>
</dbReference>
<dbReference type="SMART" id="SM00854">
    <property type="entry name" value="PGA_cap"/>
    <property type="match status" value="1"/>
</dbReference>
<dbReference type="Pfam" id="PF09587">
    <property type="entry name" value="PGA_cap"/>
    <property type="match status" value="1"/>
</dbReference>
<dbReference type="SUPFAM" id="SSF56300">
    <property type="entry name" value="Metallo-dependent phosphatases"/>
    <property type="match status" value="1"/>
</dbReference>
<feature type="domain" description="Capsule synthesis protein CapA" evidence="2">
    <location>
        <begin position="62"/>
        <end position="310"/>
    </location>
</feature>
<dbReference type="PANTHER" id="PTHR33393">
    <property type="entry name" value="POLYGLUTAMINE SYNTHESIS ACCESSORY PROTEIN RV0574C-RELATED"/>
    <property type="match status" value="1"/>
</dbReference>
<gene>
    <name evidence="3" type="ORF">EQM13_13970</name>
</gene>
<proteinExistence type="inferred from homology"/>
<dbReference type="InterPro" id="IPR052169">
    <property type="entry name" value="CW_Biosynth-Accessory"/>
</dbReference>
<evidence type="ECO:0000313" key="3">
    <source>
        <dbReference type="EMBL" id="QAT62591.1"/>
    </source>
</evidence>
<dbReference type="EMBL" id="CP035282">
    <property type="protein sequence ID" value="QAT62591.1"/>
    <property type="molecule type" value="Genomic_DNA"/>
</dbReference>
<protein>
    <submittedName>
        <fullName evidence="3">CapA family protein</fullName>
    </submittedName>
</protein>
<dbReference type="Gene3D" id="3.60.21.10">
    <property type="match status" value="1"/>
</dbReference>
<organism evidence="3 4">
    <name type="scientific">Acidilutibacter cellobiosedens</name>
    <dbReference type="NCBI Taxonomy" id="2507161"/>
    <lineage>
        <taxon>Bacteria</taxon>
        <taxon>Bacillati</taxon>
        <taxon>Bacillota</taxon>
        <taxon>Tissierellia</taxon>
        <taxon>Tissierellales</taxon>
        <taxon>Acidilutibacteraceae</taxon>
        <taxon>Acidilutibacter</taxon>
    </lineage>
</organism>
<accession>A0A410QF00</accession>
<dbReference type="PANTHER" id="PTHR33393:SF12">
    <property type="entry name" value="CAPSULE BIOSYNTHESIS PROTEIN CAPA"/>
    <property type="match status" value="1"/>
</dbReference>
<dbReference type="InterPro" id="IPR019079">
    <property type="entry name" value="Capsule_synth_CapA"/>
</dbReference>
<reference evidence="4" key="1">
    <citation type="submission" date="2019-01" db="EMBL/GenBank/DDBJ databases">
        <title>Draft genomes of a novel of Sporanaerobacter strains.</title>
        <authorList>
            <person name="Ma S."/>
        </authorList>
    </citation>
    <scope>NUCLEOTIDE SEQUENCE [LARGE SCALE GENOMIC DNA]</scope>
    <source>
        <strain evidence="4">NJN-17</strain>
    </source>
</reference>